<evidence type="ECO:0000313" key="3">
    <source>
        <dbReference type="Proteomes" id="UP000007730"/>
    </source>
</evidence>
<proteinExistence type="predicted"/>
<dbReference type="Proteomes" id="UP000007730">
    <property type="component" value="Chromosome"/>
</dbReference>
<keyword evidence="1" id="KW-0472">Membrane</keyword>
<dbReference type="KEGG" id="ocg:OCA5_c09580"/>
<protein>
    <submittedName>
        <fullName evidence="2">Uncharacterized protein</fullName>
    </submittedName>
</protein>
<keyword evidence="1" id="KW-1133">Transmembrane helix</keyword>
<evidence type="ECO:0000256" key="1">
    <source>
        <dbReference type="SAM" id="Phobius"/>
    </source>
</evidence>
<gene>
    <name evidence="2" type="ordered locus">OCA5_c09580</name>
</gene>
<dbReference type="eggNOG" id="ENOG50336US">
    <property type="taxonomic scope" value="Bacteria"/>
</dbReference>
<reference evidence="2 3" key="1">
    <citation type="journal article" date="2011" name="J. Bacteriol.">
        <title>Complete genome sequences of the chemolithoautotrophic Oligotropha carboxidovorans strains OM4 and OM5.</title>
        <authorList>
            <person name="Volland S."/>
            <person name="Rachinger M."/>
            <person name="Strittmatter A."/>
            <person name="Daniel R."/>
            <person name="Gottschalk G."/>
            <person name="Meyer O."/>
        </authorList>
    </citation>
    <scope>NUCLEOTIDE SEQUENCE [LARGE SCALE GENOMIC DNA]</scope>
    <source>
        <strain evidence="3">ATCC 49405 / DSM 1227 / KCTC 32145 / OM5</strain>
    </source>
</reference>
<dbReference type="AlphaFoldDB" id="F8BRK7"/>
<accession>F8BRK7</accession>
<sequence>MSEHVAAQPDPEQAAMMVRLKRLMLIAGLTTALGIGAVFVAIGYKLYRGEGAAVAEATLVVPKGARIVSTAALGDRIAVTLDVGGTTEIRTFDAKSFKLLGRARFANEP</sequence>
<keyword evidence="1" id="KW-0812">Transmembrane</keyword>
<dbReference type="PATRIC" id="fig|504832.7.peg.1016"/>
<keyword evidence="3" id="KW-1185">Reference proteome</keyword>
<evidence type="ECO:0000313" key="2">
    <source>
        <dbReference type="EMBL" id="AEI05680.1"/>
    </source>
</evidence>
<dbReference type="RefSeq" id="WP_013912893.1">
    <property type="nucleotide sequence ID" value="NC_011386.1"/>
</dbReference>
<organism evidence="2 3">
    <name type="scientific">Afipia carboxidovorans (strain ATCC 49405 / DSM 1227 / KCTC 32145 / OM5)</name>
    <name type="common">Oligotropha carboxidovorans</name>
    <dbReference type="NCBI Taxonomy" id="504832"/>
    <lineage>
        <taxon>Bacteria</taxon>
        <taxon>Pseudomonadati</taxon>
        <taxon>Pseudomonadota</taxon>
        <taxon>Alphaproteobacteria</taxon>
        <taxon>Hyphomicrobiales</taxon>
        <taxon>Nitrobacteraceae</taxon>
        <taxon>Afipia</taxon>
    </lineage>
</organism>
<name>F8BRK7_AFIC5</name>
<feature type="transmembrane region" description="Helical" evidence="1">
    <location>
        <begin position="23"/>
        <end position="44"/>
    </location>
</feature>
<dbReference type="EMBL" id="CP002826">
    <property type="protein sequence ID" value="AEI05680.1"/>
    <property type="molecule type" value="Genomic_DNA"/>
</dbReference>
<dbReference type="HOGENOM" id="CLU_171129_0_0_5"/>